<dbReference type="Gene3D" id="3.40.50.2300">
    <property type="match status" value="1"/>
</dbReference>
<feature type="domain" description="Response regulatory" evidence="2">
    <location>
        <begin position="11"/>
        <end position="129"/>
    </location>
</feature>
<comment type="caution">
    <text evidence="1">Lacks conserved residue(s) required for the propagation of feature annotation.</text>
</comment>
<dbReference type="AlphaFoldDB" id="A0AA86T2W2"/>
<accession>A0AA86T2W2</accession>
<dbReference type="Proteomes" id="UP001179121">
    <property type="component" value="Chromosome"/>
</dbReference>
<evidence type="ECO:0000313" key="3">
    <source>
        <dbReference type="EMBL" id="CAI4030755.1"/>
    </source>
</evidence>
<dbReference type="SUPFAM" id="SSF52172">
    <property type="entry name" value="CheY-like"/>
    <property type="match status" value="1"/>
</dbReference>
<reference evidence="3" key="1">
    <citation type="submission" date="2022-10" db="EMBL/GenBank/DDBJ databases">
        <authorList>
            <person name="Koch H."/>
        </authorList>
    </citation>
    <scope>NUCLEOTIDE SEQUENCE</scope>
    <source>
        <strain evidence="3">DNF</strain>
    </source>
</reference>
<organism evidence="3 4">
    <name type="scientific">Nitrospira tepida</name>
    <dbReference type="NCBI Taxonomy" id="2973512"/>
    <lineage>
        <taxon>Bacteria</taxon>
        <taxon>Pseudomonadati</taxon>
        <taxon>Nitrospirota</taxon>
        <taxon>Nitrospiria</taxon>
        <taxon>Nitrospirales</taxon>
        <taxon>Nitrospiraceae</taxon>
        <taxon>Nitrospira</taxon>
    </lineage>
</organism>
<dbReference type="RefSeq" id="WP_289267725.1">
    <property type="nucleotide sequence ID" value="NZ_OX365700.1"/>
</dbReference>
<evidence type="ECO:0000259" key="2">
    <source>
        <dbReference type="PROSITE" id="PS50110"/>
    </source>
</evidence>
<dbReference type="GO" id="GO:0000160">
    <property type="term" value="P:phosphorelay signal transduction system"/>
    <property type="evidence" value="ECO:0007669"/>
    <property type="project" value="InterPro"/>
</dbReference>
<protein>
    <submittedName>
        <fullName evidence="3">Response regulatory domain-containing protein</fullName>
    </submittedName>
</protein>
<proteinExistence type="predicted"/>
<sequence length="156" mass="17153">MTRMPRTGRARVLIVDPDLRFGLTLADWLAANGYHPILVRSLGTVLDELGDMQPDAILLSSDPLRQEWPAHSGDALRLVRSACPTVPVITITKSNQNTWLDIFFRDGGKESLPKPVELARMVGWLRTKLDSSSTHPVGLVRPGDGSVAIMEQSTVQ</sequence>
<gene>
    <name evidence="3" type="ORF">DNFV4_01185</name>
</gene>
<dbReference type="InterPro" id="IPR001789">
    <property type="entry name" value="Sig_transdc_resp-reg_receiver"/>
</dbReference>
<dbReference type="InterPro" id="IPR011006">
    <property type="entry name" value="CheY-like_superfamily"/>
</dbReference>
<evidence type="ECO:0000256" key="1">
    <source>
        <dbReference type="PROSITE-ProRule" id="PRU00169"/>
    </source>
</evidence>
<dbReference type="EMBL" id="OX365700">
    <property type="protein sequence ID" value="CAI4030755.1"/>
    <property type="molecule type" value="Genomic_DNA"/>
</dbReference>
<dbReference type="KEGG" id="nti:DNFV4_01185"/>
<evidence type="ECO:0000313" key="4">
    <source>
        <dbReference type="Proteomes" id="UP001179121"/>
    </source>
</evidence>
<keyword evidence="4" id="KW-1185">Reference proteome</keyword>
<dbReference type="PROSITE" id="PS50110">
    <property type="entry name" value="RESPONSE_REGULATORY"/>
    <property type="match status" value="1"/>
</dbReference>
<name>A0AA86T2W2_9BACT</name>